<evidence type="ECO:0000313" key="2">
    <source>
        <dbReference type="Proteomes" id="UP000308600"/>
    </source>
</evidence>
<protein>
    <submittedName>
        <fullName evidence="1">Uncharacterized protein</fullName>
    </submittedName>
</protein>
<name>A0ACD3AZN4_9AGAR</name>
<dbReference type="Proteomes" id="UP000308600">
    <property type="component" value="Unassembled WGS sequence"/>
</dbReference>
<sequence>MFSLLRHASRTAHPVQQCARRGIAQSFLRSSDLSPEPPTQEELDAAATQASHAFPPGGFEEERRKPESFREFLEETGAKFKKAEPRHWLGGEVPFPMNPSFKPPPPLSDAVRTKIYSEFMRNPKENSVRLLSQRYHISIKRVDAILRLKGMEAAWIKEGKQLQTGFLQGMEKLLAVKQDEQALSTDITDWTRYDVHEADTLQEEENRDAARQRYERQYWEAIPEDGSEPVIPASLERAKAMAKEYAARAEQAKSDPSLMPKVPNSKTITSPRERIQVVTKPGRPALRFVDVGGKFIDVEERLHRIADGERRSKLKRRRETEASQS</sequence>
<accession>A0ACD3AZN4</accession>
<dbReference type="EMBL" id="ML208313">
    <property type="protein sequence ID" value="TFK70417.1"/>
    <property type="molecule type" value="Genomic_DNA"/>
</dbReference>
<reference evidence="1 2" key="1">
    <citation type="journal article" date="2019" name="Nat. Ecol. Evol.">
        <title>Megaphylogeny resolves global patterns of mushroom evolution.</title>
        <authorList>
            <person name="Varga T."/>
            <person name="Krizsan K."/>
            <person name="Foldi C."/>
            <person name="Dima B."/>
            <person name="Sanchez-Garcia M."/>
            <person name="Sanchez-Ramirez S."/>
            <person name="Szollosi G.J."/>
            <person name="Szarkandi J.G."/>
            <person name="Papp V."/>
            <person name="Albert L."/>
            <person name="Andreopoulos W."/>
            <person name="Angelini C."/>
            <person name="Antonin V."/>
            <person name="Barry K.W."/>
            <person name="Bougher N.L."/>
            <person name="Buchanan P."/>
            <person name="Buyck B."/>
            <person name="Bense V."/>
            <person name="Catcheside P."/>
            <person name="Chovatia M."/>
            <person name="Cooper J."/>
            <person name="Damon W."/>
            <person name="Desjardin D."/>
            <person name="Finy P."/>
            <person name="Geml J."/>
            <person name="Haridas S."/>
            <person name="Hughes K."/>
            <person name="Justo A."/>
            <person name="Karasinski D."/>
            <person name="Kautmanova I."/>
            <person name="Kiss B."/>
            <person name="Kocsube S."/>
            <person name="Kotiranta H."/>
            <person name="LaButti K.M."/>
            <person name="Lechner B.E."/>
            <person name="Liimatainen K."/>
            <person name="Lipzen A."/>
            <person name="Lukacs Z."/>
            <person name="Mihaltcheva S."/>
            <person name="Morgado L.N."/>
            <person name="Niskanen T."/>
            <person name="Noordeloos M.E."/>
            <person name="Ohm R.A."/>
            <person name="Ortiz-Santana B."/>
            <person name="Ovrebo C."/>
            <person name="Racz N."/>
            <person name="Riley R."/>
            <person name="Savchenko A."/>
            <person name="Shiryaev A."/>
            <person name="Soop K."/>
            <person name="Spirin V."/>
            <person name="Szebenyi C."/>
            <person name="Tomsovsky M."/>
            <person name="Tulloss R.E."/>
            <person name="Uehling J."/>
            <person name="Grigoriev I.V."/>
            <person name="Vagvolgyi C."/>
            <person name="Papp T."/>
            <person name="Martin F.M."/>
            <person name="Miettinen O."/>
            <person name="Hibbett D.S."/>
            <person name="Nagy L.G."/>
        </authorList>
    </citation>
    <scope>NUCLEOTIDE SEQUENCE [LARGE SCALE GENOMIC DNA]</scope>
    <source>
        <strain evidence="1 2">NL-1719</strain>
    </source>
</reference>
<keyword evidence="2" id="KW-1185">Reference proteome</keyword>
<organism evidence="1 2">
    <name type="scientific">Pluteus cervinus</name>
    <dbReference type="NCBI Taxonomy" id="181527"/>
    <lineage>
        <taxon>Eukaryota</taxon>
        <taxon>Fungi</taxon>
        <taxon>Dikarya</taxon>
        <taxon>Basidiomycota</taxon>
        <taxon>Agaricomycotina</taxon>
        <taxon>Agaricomycetes</taxon>
        <taxon>Agaricomycetidae</taxon>
        <taxon>Agaricales</taxon>
        <taxon>Pluteineae</taxon>
        <taxon>Pluteaceae</taxon>
        <taxon>Pluteus</taxon>
    </lineage>
</organism>
<evidence type="ECO:0000313" key="1">
    <source>
        <dbReference type="EMBL" id="TFK70417.1"/>
    </source>
</evidence>
<proteinExistence type="predicted"/>
<gene>
    <name evidence="1" type="ORF">BDN72DRAFT_818726</name>
</gene>